<dbReference type="InterPro" id="IPR004136">
    <property type="entry name" value="NMO"/>
</dbReference>
<organism evidence="6 7">
    <name type="scientific">Faecalibacillus intestinalis</name>
    <dbReference type="NCBI Taxonomy" id="1982626"/>
    <lineage>
        <taxon>Bacteria</taxon>
        <taxon>Bacillati</taxon>
        <taxon>Bacillota</taxon>
        <taxon>Erysipelotrichia</taxon>
        <taxon>Erysipelotrichales</taxon>
        <taxon>Coprobacillaceae</taxon>
        <taxon>Faecalibacillus</taxon>
    </lineage>
</organism>
<comment type="caution">
    <text evidence="6">The sequence shown here is derived from an EMBL/GenBank/DDBJ whole genome shotgun (WGS) entry which is preliminary data.</text>
</comment>
<dbReference type="Proteomes" id="UP000240974">
    <property type="component" value="Unassembled WGS sequence"/>
</dbReference>
<reference evidence="6 7" key="1">
    <citation type="journal article" date="2019" name="Int. J. Syst. Evol. Microbiol.">
        <title>Faecalibacillus intestinalis gen. nov., sp. nov. and Faecalibacillus faecis sp. nov., isolated from human faeces.</title>
        <authorList>
            <person name="Seo B."/>
            <person name="Jeon K."/>
            <person name="Baek I."/>
            <person name="Lee Y.M."/>
            <person name="Baek K."/>
            <person name="Ko G."/>
        </authorList>
    </citation>
    <scope>NUCLEOTIDE SEQUENCE [LARGE SCALE GENOMIC DNA]</scope>
    <source>
        <strain evidence="6 7">SNUG30099</strain>
    </source>
</reference>
<dbReference type="InterPro" id="IPR013785">
    <property type="entry name" value="Aldolase_TIM"/>
</dbReference>
<dbReference type="Pfam" id="PF03060">
    <property type="entry name" value="NMO"/>
    <property type="match status" value="1"/>
</dbReference>
<evidence type="ECO:0000256" key="3">
    <source>
        <dbReference type="ARBA" id="ARBA00022630"/>
    </source>
</evidence>
<dbReference type="GO" id="GO:0018580">
    <property type="term" value="F:nitronate monooxygenase activity"/>
    <property type="evidence" value="ECO:0007669"/>
    <property type="project" value="InterPro"/>
</dbReference>
<evidence type="ECO:0000313" key="7">
    <source>
        <dbReference type="Proteomes" id="UP000240974"/>
    </source>
</evidence>
<dbReference type="PANTHER" id="PTHR32332">
    <property type="entry name" value="2-NITROPROPANE DIOXYGENASE"/>
    <property type="match status" value="1"/>
</dbReference>
<dbReference type="EMBL" id="PYLQ01000011">
    <property type="protein sequence ID" value="PST40480.1"/>
    <property type="molecule type" value="Genomic_DNA"/>
</dbReference>
<dbReference type="Gene3D" id="3.20.20.70">
    <property type="entry name" value="Aldolase class I"/>
    <property type="match status" value="1"/>
</dbReference>
<keyword evidence="4" id="KW-0288">FMN</keyword>
<dbReference type="RefSeq" id="WP_107030021.1">
    <property type="nucleotide sequence ID" value="NZ_AP031432.1"/>
</dbReference>
<evidence type="ECO:0000256" key="5">
    <source>
        <dbReference type="ARBA" id="ARBA00023002"/>
    </source>
</evidence>
<evidence type="ECO:0000256" key="4">
    <source>
        <dbReference type="ARBA" id="ARBA00022643"/>
    </source>
</evidence>
<evidence type="ECO:0000256" key="2">
    <source>
        <dbReference type="ARBA" id="ARBA00013457"/>
    </source>
</evidence>
<accession>A0A2T3FYY0</accession>
<protein>
    <recommendedName>
        <fullName evidence="2">Probable nitronate monooxygenase</fullName>
    </recommendedName>
</protein>
<dbReference type="PANTHER" id="PTHR32332:SF18">
    <property type="entry name" value="2-NITROPROPANE DIOXYGENASE"/>
    <property type="match status" value="1"/>
</dbReference>
<keyword evidence="7" id="KW-1185">Reference proteome</keyword>
<keyword evidence="3" id="KW-0285">Flavoprotein</keyword>
<sequence length="347" mass="38202">MLEINQKSLTVPLIQGGMGVGVSLGNLAGHVAKCGAMGVISTAHPGYKEDDFESNHRQANIRALKKEILKAQKLSQGKGLVAINAMVALKDYEELINAALESKVDAIISGAGLPLRLPELVKDHDVLIAPIVSSGKACKVIIKHWLKKYQRTPDFIVIEGSQAGGHLGFKKEDLENQTCQSLEEIFKDVEEIVENNKLNIPIFVAGGISQRSDVKHFFDLGVDGIQVATRFITTYECDASIKYKEAFLKAIKEDIGFVSSPVGMPGRAMQNSFVKKTKKEKIPVKKCYQCLIPCDVKNTPYCISRALIEAVKGNLEDGLIFTGAHGYRQDHLMHVDEVIRELMEDDK</sequence>
<proteinExistence type="predicted"/>
<dbReference type="AlphaFoldDB" id="A0A2T3FYY0"/>
<evidence type="ECO:0000256" key="1">
    <source>
        <dbReference type="ARBA" id="ARBA00003535"/>
    </source>
</evidence>
<name>A0A2T3FYY0_9FIRM</name>
<keyword evidence="5" id="KW-0560">Oxidoreductase</keyword>
<dbReference type="SUPFAM" id="SSF51412">
    <property type="entry name" value="Inosine monophosphate dehydrogenase (IMPDH)"/>
    <property type="match status" value="1"/>
</dbReference>
<comment type="function">
    <text evidence="1">Nitronate monooxygenase that uses molecular oxygen to catalyze the oxidative denitrification of alkyl nitronates. Acts on propionate 3-nitronate (P3N), the presumed physiological substrate. Probably functions in the detoxification of P3N, a metabolic poison produced by plants and fungi as a defense mechanism.</text>
</comment>
<evidence type="ECO:0000313" key="6">
    <source>
        <dbReference type="EMBL" id="PST40480.1"/>
    </source>
</evidence>
<gene>
    <name evidence="6" type="ORF">C7U54_08695</name>
</gene>
<keyword evidence="6" id="KW-0503">Monooxygenase</keyword>
<dbReference type="CDD" id="cd04730">
    <property type="entry name" value="NPD_like"/>
    <property type="match status" value="1"/>
</dbReference>